<dbReference type="InterPro" id="IPR048259">
    <property type="entry name" value="Cytochrome_b_N_euk/bac"/>
</dbReference>
<comment type="similarity">
    <text evidence="17 20">Belongs to the cytochrome b family.</text>
</comment>
<keyword evidence="7 20" id="KW-0679">Respiratory chain</keyword>
<evidence type="ECO:0000256" key="7">
    <source>
        <dbReference type="ARBA" id="ARBA00022660"/>
    </source>
</evidence>
<keyword evidence="15 20" id="KW-0496">Mitochondrion</keyword>
<gene>
    <name evidence="23" type="primary">cob</name>
</gene>
<feature type="domain" description="Cytochrome b/b6 N-terminal region profile" evidence="21">
    <location>
        <begin position="4"/>
        <end position="213"/>
    </location>
</feature>
<evidence type="ECO:0000256" key="6">
    <source>
        <dbReference type="ARBA" id="ARBA00022617"/>
    </source>
</evidence>
<evidence type="ECO:0000256" key="17">
    <source>
        <dbReference type="ARBA" id="ARBA00061233"/>
    </source>
</evidence>
<keyword evidence="6 19" id="KW-0349">Heme</keyword>
<feature type="transmembrane region" description="Helical" evidence="20">
    <location>
        <begin position="322"/>
        <end position="343"/>
    </location>
</feature>
<dbReference type="EMBL" id="MN598218">
    <property type="protein sequence ID" value="QRG01697.1"/>
    <property type="molecule type" value="Genomic_DNA"/>
</dbReference>
<keyword evidence="12 20" id="KW-1133">Transmembrane helix</keyword>
<evidence type="ECO:0000256" key="10">
    <source>
        <dbReference type="ARBA" id="ARBA00022792"/>
    </source>
</evidence>
<evidence type="ECO:0000313" key="23">
    <source>
        <dbReference type="EMBL" id="QRG01697.1"/>
    </source>
</evidence>
<feature type="binding site" description="axial binding residue" evidence="19">
    <location>
        <position position="87"/>
    </location>
    <ligand>
        <name>heme b</name>
        <dbReference type="ChEBI" id="CHEBI:60344"/>
        <label>b562</label>
    </ligand>
    <ligandPart>
        <name>Fe</name>
        <dbReference type="ChEBI" id="CHEBI:18248"/>
    </ligandPart>
</feature>
<evidence type="ECO:0000256" key="9">
    <source>
        <dbReference type="ARBA" id="ARBA00022723"/>
    </source>
</evidence>
<feature type="transmembrane region" description="Helical" evidence="20">
    <location>
        <begin position="115"/>
        <end position="136"/>
    </location>
</feature>
<feature type="transmembrane region" description="Helical" evidence="20">
    <location>
        <begin position="291"/>
        <end position="310"/>
    </location>
</feature>
<evidence type="ECO:0000256" key="8">
    <source>
        <dbReference type="ARBA" id="ARBA00022692"/>
    </source>
</evidence>
<keyword evidence="14" id="KW-0830">Ubiquinone</keyword>
<dbReference type="Pfam" id="PF00033">
    <property type="entry name" value="Cytochrome_B"/>
    <property type="match status" value="1"/>
</dbReference>
<dbReference type="AlphaFoldDB" id="A0A890A419"/>
<feature type="binding site" description="axial binding residue" evidence="19">
    <location>
        <position position="186"/>
    </location>
    <ligand>
        <name>heme b</name>
        <dbReference type="ChEBI" id="CHEBI:60344"/>
        <label>b562</label>
    </ligand>
    <ligandPart>
        <name>Fe</name>
        <dbReference type="ChEBI" id="CHEBI:18248"/>
    </ligandPart>
</feature>
<feature type="transmembrane region" description="Helical" evidence="20">
    <location>
        <begin position="233"/>
        <end position="254"/>
    </location>
</feature>
<evidence type="ECO:0000256" key="5">
    <source>
        <dbReference type="ARBA" id="ARBA00022448"/>
    </source>
</evidence>
<feature type="binding site" description="axial binding residue" evidence="19">
    <location>
        <position position="101"/>
    </location>
    <ligand>
        <name>heme b</name>
        <dbReference type="ChEBI" id="CHEBI:60344"/>
        <label>b566</label>
    </ligand>
    <ligandPart>
        <name>Fe</name>
        <dbReference type="ChEBI" id="CHEBI:18248"/>
    </ligandPart>
</feature>
<evidence type="ECO:0000256" key="13">
    <source>
        <dbReference type="ARBA" id="ARBA00023004"/>
    </source>
</evidence>
<dbReference type="InterPro" id="IPR027387">
    <property type="entry name" value="Cytb/b6-like_sf"/>
</dbReference>
<evidence type="ECO:0000259" key="22">
    <source>
        <dbReference type="PROSITE" id="PS51003"/>
    </source>
</evidence>
<evidence type="ECO:0000256" key="16">
    <source>
        <dbReference type="ARBA" id="ARBA00023136"/>
    </source>
</evidence>
<evidence type="ECO:0000256" key="4">
    <source>
        <dbReference type="ARBA" id="ARBA00013531"/>
    </source>
</evidence>
<feature type="transmembrane region" description="Helical" evidence="20">
    <location>
        <begin position="349"/>
        <end position="368"/>
    </location>
</feature>
<dbReference type="PANTHER" id="PTHR19271">
    <property type="entry name" value="CYTOCHROME B"/>
    <property type="match status" value="1"/>
</dbReference>
<dbReference type="GO" id="GO:0045275">
    <property type="term" value="C:respiratory chain complex III"/>
    <property type="evidence" value="ECO:0007669"/>
    <property type="project" value="InterPro"/>
</dbReference>
<dbReference type="PROSITE" id="PS51002">
    <property type="entry name" value="CYTB_NTER"/>
    <property type="match status" value="1"/>
</dbReference>
<evidence type="ECO:0000256" key="19">
    <source>
        <dbReference type="PIRSR" id="PIRSR038885-2"/>
    </source>
</evidence>
<geneLocation type="mitochondrion" evidence="23"/>
<comment type="subunit">
    <text evidence="3">The main subunits of complex b-c1 are: cytochrome b, cytochrome c1 and the Rieske protein.</text>
</comment>
<dbReference type="InterPro" id="IPR005797">
    <property type="entry name" value="Cyt_b/b6_N"/>
</dbReference>
<dbReference type="GO" id="GO:0046872">
    <property type="term" value="F:metal ion binding"/>
    <property type="evidence" value="ECO:0007669"/>
    <property type="project" value="UniProtKB-UniRule"/>
</dbReference>
<reference evidence="23" key="1">
    <citation type="journal article" date="2019" name="Mitochondrial DNA Part B Resour">
        <title>Complete mitochondrial genome of the Pasiphila chloerata (Lepidoptera: Geometridae) and its phylogenetic implications.</title>
        <authorList>
            <person name="Song L."/>
            <person name="Shi Y.X."/>
            <person name="Li J.H."/>
            <person name="Zhang H.F."/>
            <person name="Ding W.L."/>
            <person name="Li J."/>
            <person name="Yang M.S."/>
        </authorList>
    </citation>
    <scope>NUCLEOTIDE SEQUENCE</scope>
</reference>
<organism evidence="23">
    <name type="scientific">Pasiphila chloerata</name>
    <dbReference type="NCBI Taxonomy" id="934886"/>
    <lineage>
        <taxon>Eukaryota</taxon>
        <taxon>Metazoa</taxon>
        <taxon>Ecdysozoa</taxon>
        <taxon>Arthropoda</taxon>
        <taxon>Hexapoda</taxon>
        <taxon>Insecta</taxon>
        <taxon>Pterygota</taxon>
        <taxon>Neoptera</taxon>
        <taxon>Endopterygota</taxon>
        <taxon>Lepidoptera</taxon>
        <taxon>Glossata</taxon>
        <taxon>Ditrysia</taxon>
        <taxon>Geometroidea</taxon>
        <taxon>Geometridae</taxon>
        <taxon>Larentiinae</taxon>
        <taxon>Pasiphila</taxon>
    </lineage>
</organism>
<dbReference type="GO" id="GO:0016491">
    <property type="term" value="F:oxidoreductase activity"/>
    <property type="evidence" value="ECO:0007669"/>
    <property type="project" value="UniProtKB-UniRule"/>
</dbReference>
<dbReference type="SUPFAM" id="SSF81342">
    <property type="entry name" value="Transmembrane di-heme cytochromes"/>
    <property type="match status" value="1"/>
</dbReference>
<evidence type="ECO:0000256" key="3">
    <source>
        <dbReference type="ARBA" id="ARBA00011649"/>
    </source>
</evidence>
<dbReference type="SUPFAM" id="SSF81648">
    <property type="entry name" value="a domain/subunit of cytochrome bc1 complex (Ubiquinol-cytochrome c reductase)"/>
    <property type="match status" value="1"/>
</dbReference>
<keyword evidence="9 19" id="KW-0479">Metal-binding</keyword>
<evidence type="ECO:0000256" key="14">
    <source>
        <dbReference type="ARBA" id="ARBA00023075"/>
    </source>
</evidence>
<evidence type="ECO:0000256" key="1">
    <source>
        <dbReference type="ARBA" id="ARBA00002566"/>
    </source>
</evidence>
<dbReference type="InterPro" id="IPR048260">
    <property type="entry name" value="Cytochrome_b_C_euk/bac"/>
</dbReference>
<evidence type="ECO:0000256" key="20">
    <source>
        <dbReference type="RuleBase" id="RU362117"/>
    </source>
</evidence>
<dbReference type="InterPro" id="IPR016174">
    <property type="entry name" value="Di-haem_cyt_TM"/>
</dbReference>
<dbReference type="Pfam" id="PF00032">
    <property type="entry name" value="Cytochrom_B_C"/>
    <property type="match status" value="1"/>
</dbReference>
<accession>A0A890A419</accession>
<feature type="binding site" description="axial binding residue" evidence="19">
    <location>
        <position position="200"/>
    </location>
    <ligand>
        <name>heme b</name>
        <dbReference type="ChEBI" id="CHEBI:60344"/>
        <label>b566</label>
    </ligand>
    <ligandPart>
        <name>Fe</name>
        <dbReference type="ChEBI" id="CHEBI:18248"/>
    </ligandPart>
</feature>
<comment type="cofactor">
    <cofactor evidence="20">
        <name>heme b</name>
        <dbReference type="ChEBI" id="CHEBI:60344"/>
    </cofactor>
    <text evidence="20">Binds 2 heme groups non-covalently.</text>
</comment>
<dbReference type="InterPro" id="IPR036150">
    <property type="entry name" value="Cyt_b/b6_C_sf"/>
</dbReference>
<name>A0A890A419_9NEOP</name>
<feature type="transmembrane region" description="Helical" evidence="20">
    <location>
        <begin position="182"/>
        <end position="203"/>
    </location>
</feature>
<evidence type="ECO:0000256" key="11">
    <source>
        <dbReference type="ARBA" id="ARBA00022982"/>
    </source>
</evidence>
<dbReference type="Gene3D" id="1.20.810.10">
    <property type="entry name" value="Cytochrome Bc1 Complex, Chain C"/>
    <property type="match status" value="1"/>
</dbReference>
<feature type="transmembrane region" description="Helical" evidence="20">
    <location>
        <begin position="40"/>
        <end position="61"/>
    </location>
</feature>
<comment type="function">
    <text evidence="1 20">Component of the ubiquinol-cytochrome c reductase complex (complex III or cytochrome b-c1 complex) that is part of the mitochondrial respiratory chain. The b-c1 complex mediates electron transfer from ubiquinol to cytochrome c. Contributes to the generation of a proton gradient across the mitochondrial membrane that is then used for ATP synthesis.</text>
</comment>
<keyword evidence="16 20" id="KW-0472">Membrane</keyword>
<feature type="transmembrane region" description="Helical" evidence="20">
    <location>
        <begin position="142"/>
        <end position="161"/>
    </location>
</feature>
<keyword evidence="5 20" id="KW-0813">Transport</keyword>
<keyword evidence="13 19" id="KW-0408">Iron</keyword>
<dbReference type="CDD" id="cd00290">
    <property type="entry name" value="cytochrome_b_C"/>
    <property type="match status" value="1"/>
</dbReference>
<keyword evidence="11 20" id="KW-0249">Electron transport</keyword>
<feature type="binding site" evidence="18">
    <location>
        <position position="205"/>
    </location>
    <ligand>
        <name>a ubiquinone</name>
        <dbReference type="ChEBI" id="CHEBI:16389"/>
    </ligand>
</feature>
<evidence type="ECO:0000256" key="2">
    <source>
        <dbReference type="ARBA" id="ARBA00004448"/>
    </source>
</evidence>
<comment type="cofactor">
    <cofactor evidence="19">
        <name>heme</name>
        <dbReference type="ChEBI" id="CHEBI:30413"/>
    </cofactor>
    <text evidence="19">Binds 2 heme groups non-covalently.</text>
</comment>
<keyword evidence="8 20" id="KW-0812">Transmembrane</keyword>
<reference evidence="23" key="2">
    <citation type="submission" date="2019-10" db="EMBL/GenBank/DDBJ databases">
        <authorList>
            <person name="Yang M."/>
            <person name="Zhu K.C."/>
            <person name="Qin Q.W."/>
        </authorList>
    </citation>
    <scope>NUCLEOTIDE SEQUENCE</scope>
</reference>
<feature type="domain" description="Cytochrome b/b6 C-terminal region profile" evidence="22">
    <location>
        <begin position="214"/>
        <end position="382"/>
    </location>
</feature>
<evidence type="ECO:0000256" key="18">
    <source>
        <dbReference type="PIRSR" id="PIRSR038885-1"/>
    </source>
</evidence>
<dbReference type="GO" id="GO:0006122">
    <property type="term" value="P:mitochondrial electron transport, ubiquinol to cytochrome c"/>
    <property type="evidence" value="ECO:0007669"/>
    <property type="project" value="TreeGrafter"/>
</dbReference>
<comment type="subcellular location">
    <subcellularLocation>
        <location evidence="2">Mitochondrion inner membrane</location>
        <topology evidence="2">Multi-pass membrane protein</topology>
    </subcellularLocation>
</comment>
<protein>
    <recommendedName>
        <fullName evidence="4 20">Cytochrome b</fullName>
    </recommendedName>
</protein>
<dbReference type="GO" id="GO:0005743">
    <property type="term" value="C:mitochondrial inner membrane"/>
    <property type="evidence" value="ECO:0007669"/>
    <property type="project" value="UniProtKB-SubCell"/>
</dbReference>
<dbReference type="GO" id="GO:0008121">
    <property type="term" value="F:quinol-cytochrome-c reductase activity"/>
    <property type="evidence" value="ECO:0007669"/>
    <property type="project" value="InterPro"/>
</dbReference>
<feature type="transmembrane region" description="Helical" evidence="20">
    <location>
        <begin position="81"/>
        <end position="103"/>
    </location>
</feature>
<sequence>MMNNFKFTRKTHPIMKIINSSLVDLPTPTNISTWWNFGSLLALCLMIQIITGLFLTMYYTANIELAFYSVNYIVRNVNYGWLIRTLHANGASFFFICIYLHIGRGMYYESFNFKYTWIVGIIILFLLMGTAFMGYVLPWGQMSFWGATVITNLLSAIPYLGNMLVNWIWGGFAIDNATLTRFYTFHFLLPFIIMMMTIIHLLFLHQTGSNNPLGINSNLDKIPFHPFFTYKDLIGFILLSFFLIMLTLTNPNMLGDPDNFTPANPLVTPVHIQPEWYFLFAYAILRSIPNKLGGVIALVMSILILIILPFTSNKKIQGIQFYPINQIIFWNMVMVVILLTWIGARPVEAPYILTGQILTVIYFSYFIINPLIGKYWDKLLFN</sequence>
<dbReference type="PROSITE" id="PS51003">
    <property type="entry name" value="CYTB_CTER"/>
    <property type="match status" value="1"/>
</dbReference>
<dbReference type="CDD" id="cd00284">
    <property type="entry name" value="Cytochrome_b_N"/>
    <property type="match status" value="1"/>
</dbReference>
<dbReference type="InterPro" id="IPR005798">
    <property type="entry name" value="Cyt_b/b6_C"/>
</dbReference>
<dbReference type="PANTHER" id="PTHR19271:SF16">
    <property type="entry name" value="CYTOCHROME B"/>
    <property type="match status" value="1"/>
</dbReference>
<dbReference type="InterPro" id="IPR030689">
    <property type="entry name" value="Cytochrome_b"/>
</dbReference>
<keyword evidence="10" id="KW-0999">Mitochondrion inner membrane</keyword>
<dbReference type="FunFam" id="1.20.810.10:FF:000002">
    <property type="entry name" value="Cytochrome b"/>
    <property type="match status" value="1"/>
</dbReference>
<evidence type="ECO:0000256" key="12">
    <source>
        <dbReference type="ARBA" id="ARBA00022989"/>
    </source>
</evidence>
<dbReference type="PIRSF" id="PIRSF038885">
    <property type="entry name" value="COB"/>
    <property type="match status" value="1"/>
</dbReference>
<evidence type="ECO:0000259" key="21">
    <source>
        <dbReference type="PROSITE" id="PS51002"/>
    </source>
</evidence>
<proteinExistence type="inferred from homology"/>
<evidence type="ECO:0000256" key="15">
    <source>
        <dbReference type="ARBA" id="ARBA00023128"/>
    </source>
</evidence>